<organism evidence="1 2">
    <name type="scientific">Violaceomyces palustris</name>
    <dbReference type="NCBI Taxonomy" id="1673888"/>
    <lineage>
        <taxon>Eukaryota</taxon>
        <taxon>Fungi</taxon>
        <taxon>Dikarya</taxon>
        <taxon>Basidiomycota</taxon>
        <taxon>Ustilaginomycotina</taxon>
        <taxon>Ustilaginomycetes</taxon>
        <taxon>Violaceomycetales</taxon>
        <taxon>Violaceomycetaceae</taxon>
        <taxon>Violaceomyces</taxon>
    </lineage>
</organism>
<name>A0ACD0NTM2_9BASI</name>
<dbReference type="Proteomes" id="UP000245626">
    <property type="component" value="Unassembled WGS sequence"/>
</dbReference>
<evidence type="ECO:0000313" key="2">
    <source>
        <dbReference type="Proteomes" id="UP000245626"/>
    </source>
</evidence>
<proteinExistence type="predicted"/>
<dbReference type="EMBL" id="KZ820087">
    <property type="protein sequence ID" value="PWN49165.1"/>
    <property type="molecule type" value="Genomic_DNA"/>
</dbReference>
<accession>A0ACD0NTM2</accession>
<sequence length="697" mass="74140">MHIFIPHLLSLSPFAHYRALFFPPRRRHPKLPAWSASLRFAPRKSASANSANKAKPRPNAAFVSAFSSSSTGGSGASISREDVAVSSSSSPSPLVVASSSNSSTSSVGGGGWNRVSQTSTNVNPSLPSSSSQTGGISASSSGSSSVAIAVAGGLGQESVTSIAPGPVLAPPPTTLPPEVIEKDRAMARAAAEARGEGKKDRIQDFDDQDEDEDINGFWGSDAAKKPRKKKNKRRRAGSPPPGPNMDADYDPRVPNDFVAYKELVKQRKLAEKVYRQSKLEEEDELRNGGYGKERGGNMFSRGNRRDEWEDEGGSESDEEAKEDRRRKLRRFAPPSFYSEPKRKTPERDNRDSQVSASASPPSQVPGTAPSPPSQAMTGEEAYARRVALTAATSGEEAYARRLAMSQRSSRPWQPEPPVASKDAPAPLNQLAKDQGGATQSSPDSAAPGPPPPPGAPPQAPTMDFAARQSAAAAIAARLAKVAAGNQASSATVPAQAVSQSKEEGNDKNDDDDNDSEGHRPDPAGFAARLMAKYGYKKGEGIGAEGNKGILQPLTAEKSSSSPSGSHAGGGRKGGGWNLASQARGHIVNANADEKAVADKNRFGDPSEVVLLENMVDENDLDDDLPGEIGEECSKHGIVQRVFIYPGTSSGVRIFVRFSGMAGSWRAVRELDERYFGGRKVRARYYPLVKFEGGDYHF</sequence>
<reference evidence="1 2" key="1">
    <citation type="journal article" date="2018" name="Mol. Biol. Evol.">
        <title>Broad Genomic Sampling Reveals a Smut Pathogenic Ancestry of the Fungal Clade Ustilaginomycotina.</title>
        <authorList>
            <person name="Kijpornyongpan T."/>
            <person name="Mondo S.J."/>
            <person name="Barry K."/>
            <person name="Sandor L."/>
            <person name="Lee J."/>
            <person name="Lipzen A."/>
            <person name="Pangilinan J."/>
            <person name="LaButti K."/>
            <person name="Hainaut M."/>
            <person name="Henrissat B."/>
            <person name="Grigoriev I.V."/>
            <person name="Spatafora J.W."/>
            <person name="Aime M.C."/>
        </authorList>
    </citation>
    <scope>NUCLEOTIDE SEQUENCE [LARGE SCALE GENOMIC DNA]</scope>
    <source>
        <strain evidence="1 2">SA 807</strain>
    </source>
</reference>
<gene>
    <name evidence="1" type="ORF">IE53DRAFT_346291</name>
</gene>
<keyword evidence="2" id="KW-1185">Reference proteome</keyword>
<evidence type="ECO:0000313" key="1">
    <source>
        <dbReference type="EMBL" id="PWN49165.1"/>
    </source>
</evidence>
<protein>
    <submittedName>
        <fullName evidence="1">Uncharacterized protein</fullName>
    </submittedName>
</protein>